<name>A0ABD1J4Q3_9TELE</name>
<dbReference type="SUPFAM" id="SSF55136">
    <property type="entry name" value="Probable bacterial effector-binding domain"/>
    <property type="match status" value="1"/>
</dbReference>
<dbReference type="PANTHER" id="PTHR11220">
    <property type="entry name" value="HEME-BINDING PROTEIN-RELATED"/>
    <property type="match status" value="1"/>
</dbReference>
<evidence type="ECO:0000256" key="1">
    <source>
        <dbReference type="ARBA" id="ARBA00009817"/>
    </source>
</evidence>
<protein>
    <recommendedName>
        <fullName evidence="5">Heme-binding protein 1-like</fullName>
    </recommendedName>
</protein>
<dbReference type="AlphaFoldDB" id="A0ABD1J4Q3"/>
<feature type="compositionally biased region" description="Acidic residues" evidence="2">
    <location>
        <begin position="61"/>
        <end position="71"/>
    </location>
</feature>
<comment type="caution">
    <text evidence="3">The sequence shown here is derived from an EMBL/GenBank/DDBJ whole genome shotgun (WGS) entry which is preliminary data.</text>
</comment>
<accession>A0ABD1J4Q3</accession>
<evidence type="ECO:0000256" key="2">
    <source>
        <dbReference type="SAM" id="MobiDB-lite"/>
    </source>
</evidence>
<evidence type="ECO:0000313" key="3">
    <source>
        <dbReference type="EMBL" id="KAL2082142.1"/>
    </source>
</evidence>
<feature type="region of interest" description="Disordered" evidence="2">
    <location>
        <begin position="1"/>
        <end position="71"/>
    </location>
</feature>
<dbReference type="EMBL" id="JBHFQA010000019">
    <property type="protein sequence ID" value="KAL2082142.1"/>
    <property type="molecule type" value="Genomic_DNA"/>
</dbReference>
<keyword evidence="4" id="KW-1185">Reference proteome</keyword>
<dbReference type="Proteomes" id="UP001591681">
    <property type="component" value="Unassembled WGS sequence"/>
</dbReference>
<feature type="compositionally biased region" description="Acidic residues" evidence="2">
    <location>
        <begin position="35"/>
        <end position="47"/>
    </location>
</feature>
<proteinExistence type="inferred from homology"/>
<comment type="similarity">
    <text evidence="1">Belongs to the HEBP family.</text>
</comment>
<organism evidence="3 4">
    <name type="scientific">Coilia grayii</name>
    <name type="common">Gray's grenadier anchovy</name>
    <dbReference type="NCBI Taxonomy" id="363190"/>
    <lineage>
        <taxon>Eukaryota</taxon>
        <taxon>Metazoa</taxon>
        <taxon>Chordata</taxon>
        <taxon>Craniata</taxon>
        <taxon>Vertebrata</taxon>
        <taxon>Euteleostomi</taxon>
        <taxon>Actinopterygii</taxon>
        <taxon>Neopterygii</taxon>
        <taxon>Teleostei</taxon>
        <taxon>Clupei</taxon>
        <taxon>Clupeiformes</taxon>
        <taxon>Clupeoidei</taxon>
        <taxon>Engraulidae</taxon>
        <taxon>Coilinae</taxon>
        <taxon>Coilia</taxon>
    </lineage>
</organism>
<dbReference type="Pfam" id="PF04832">
    <property type="entry name" value="SOUL"/>
    <property type="match status" value="1"/>
</dbReference>
<gene>
    <name evidence="3" type="ORF">ACEWY4_021960</name>
</gene>
<dbReference type="Gene3D" id="3.20.80.10">
    <property type="entry name" value="Regulatory factor, effector binding domain"/>
    <property type="match status" value="1"/>
</dbReference>
<reference evidence="3 4" key="1">
    <citation type="submission" date="2024-09" db="EMBL/GenBank/DDBJ databases">
        <title>A chromosome-level genome assembly of Gray's grenadier anchovy, Coilia grayii.</title>
        <authorList>
            <person name="Fu Z."/>
        </authorList>
    </citation>
    <scope>NUCLEOTIDE SEQUENCE [LARGE SCALE GENOMIC DNA]</scope>
    <source>
        <strain evidence="3">G4</strain>
        <tissue evidence="3">Muscle</tissue>
    </source>
</reference>
<dbReference type="InterPro" id="IPR006917">
    <property type="entry name" value="SOUL_heme-bd"/>
</dbReference>
<feature type="compositionally biased region" description="Gly residues" evidence="2">
    <location>
        <begin position="1"/>
        <end position="24"/>
    </location>
</feature>
<dbReference type="InterPro" id="IPR011256">
    <property type="entry name" value="Reg_factor_effector_dom_sf"/>
</dbReference>
<evidence type="ECO:0000313" key="4">
    <source>
        <dbReference type="Proteomes" id="UP001591681"/>
    </source>
</evidence>
<evidence type="ECO:0008006" key="5">
    <source>
        <dbReference type="Google" id="ProtNLM"/>
    </source>
</evidence>
<sequence length="293" mass="32363">MNGGGCRLNGGGVMGGDGRGGAGSRGHHTGLITLEDLESFTEDDLDSDPASSGGTSQGEGDGGEVMEEEGEQEQLLNFWQDIGRQHRVDIPRDMAEPIQQLTVELDSSQDRQRVPFTLLMRHDKMEKRRYEKGRWACVCMKEETYEQSICGGFMKLMRYICQQNSSGTYLGMTIPIVTLVQTDTSHSTLGRQVTVAYYIPQQHQQQPPMPFDPDIAIETWPSAVVYSRAFSGSTNEVSILEQIRTLTAALDSADMNFSLVNPSLGISFIVAGYTSVAAPQRHNEIWFVDRGEA</sequence>
<dbReference type="PANTHER" id="PTHR11220:SF7">
    <property type="entry name" value="SOUL PROTEIN"/>
    <property type="match status" value="1"/>
</dbReference>